<keyword evidence="2" id="KW-1185">Reference proteome</keyword>
<organism evidence="1 2">
    <name type="scientific">Paenibacillus mucilaginosus 3016</name>
    <dbReference type="NCBI Taxonomy" id="1116391"/>
    <lineage>
        <taxon>Bacteria</taxon>
        <taxon>Bacillati</taxon>
        <taxon>Bacillota</taxon>
        <taxon>Bacilli</taxon>
        <taxon>Bacillales</taxon>
        <taxon>Paenibacillaceae</taxon>
        <taxon>Paenibacillus</taxon>
    </lineage>
</organism>
<name>H6NSW4_9BACL</name>
<dbReference type="Proteomes" id="UP000007523">
    <property type="component" value="Chromosome"/>
</dbReference>
<reference evidence="1 2" key="1">
    <citation type="journal article" date="2012" name="J. Bacteriol.">
        <title>Complete Genome Sequence of Paenibacillus mucilaginosus 3016, a Bacterium Functional as Microbial Fertilizer.</title>
        <authorList>
            <person name="Ma M."/>
            <person name="Wang Z."/>
            <person name="Li L."/>
            <person name="Jiang X."/>
            <person name="Guan D."/>
            <person name="Cao F."/>
            <person name="Chen H."/>
            <person name="Wang X."/>
            <person name="Shen D."/>
            <person name="Du B."/>
            <person name="Li J."/>
        </authorList>
    </citation>
    <scope>NUCLEOTIDE SEQUENCE [LARGE SCALE GENOMIC DNA]</scope>
    <source>
        <strain evidence="1 2">3016</strain>
    </source>
</reference>
<proteinExistence type="predicted"/>
<dbReference type="KEGG" id="pmq:PM3016_538"/>
<dbReference type="EMBL" id="CP003235">
    <property type="protein sequence ID" value="AFC27505.1"/>
    <property type="molecule type" value="Genomic_DNA"/>
</dbReference>
<gene>
    <name evidence="1" type="ORF">PM3016_538</name>
</gene>
<sequence>MFSKASSSSISFAIVTPSLVMSGEPNFFLEYHVAAFRTECNFNGIRQSVNPAEHRAASVFAELNFFSHE</sequence>
<dbReference type="HOGENOM" id="CLU_2771974_0_0_9"/>
<accession>H6NSW4</accession>
<dbReference type="AlphaFoldDB" id="H6NSW4"/>
<evidence type="ECO:0000313" key="2">
    <source>
        <dbReference type="Proteomes" id="UP000007523"/>
    </source>
</evidence>
<protein>
    <submittedName>
        <fullName evidence="1">Uncharacterized protein</fullName>
    </submittedName>
</protein>
<evidence type="ECO:0000313" key="1">
    <source>
        <dbReference type="EMBL" id="AFC27505.1"/>
    </source>
</evidence>